<gene>
    <name evidence="4" type="ORF">ON006_04500</name>
</gene>
<name>A0A9E8NDY9_9BACT</name>
<dbReference type="GO" id="GO:0016757">
    <property type="term" value="F:glycosyltransferase activity"/>
    <property type="evidence" value="ECO:0007669"/>
    <property type="project" value="InterPro"/>
</dbReference>
<dbReference type="SUPFAM" id="SSF53756">
    <property type="entry name" value="UDP-Glycosyltransferase/glycogen phosphorylase"/>
    <property type="match status" value="1"/>
</dbReference>
<dbReference type="Gene3D" id="3.40.50.2000">
    <property type="entry name" value="Glycogen Phosphorylase B"/>
    <property type="match status" value="2"/>
</dbReference>
<evidence type="ECO:0000259" key="2">
    <source>
        <dbReference type="Pfam" id="PF00534"/>
    </source>
</evidence>
<dbReference type="CDD" id="cd03801">
    <property type="entry name" value="GT4_PimA-like"/>
    <property type="match status" value="1"/>
</dbReference>
<dbReference type="RefSeq" id="WP_244824998.1">
    <property type="nucleotide sequence ID" value="NZ_CP112998.1"/>
</dbReference>
<dbReference type="Proteomes" id="UP001164653">
    <property type="component" value="Chromosome"/>
</dbReference>
<dbReference type="KEGG" id="dpf:ON006_04500"/>
<dbReference type="EMBL" id="CP112998">
    <property type="protein sequence ID" value="WAC13222.1"/>
    <property type="molecule type" value="Genomic_DNA"/>
</dbReference>
<keyword evidence="1" id="KW-1133">Transmembrane helix</keyword>
<keyword evidence="1" id="KW-0812">Transmembrane</keyword>
<evidence type="ECO:0000313" key="4">
    <source>
        <dbReference type="EMBL" id="WAC13222.1"/>
    </source>
</evidence>
<dbReference type="InterPro" id="IPR028098">
    <property type="entry name" value="Glyco_trans_4-like_N"/>
</dbReference>
<accession>A0A9E8NDY9</accession>
<evidence type="ECO:0000313" key="5">
    <source>
        <dbReference type="Proteomes" id="UP001164653"/>
    </source>
</evidence>
<dbReference type="PANTHER" id="PTHR12526:SF630">
    <property type="entry name" value="GLYCOSYLTRANSFERASE"/>
    <property type="match status" value="1"/>
</dbReference>
<dbReference type="InterPro" id="IPR001296">
    <property type="entry name" value="Glyco_trans_1"/>
</dbReference>
<proteinExistence type="predicted"/>
<feature type="domain" description="Glycosyl transferase family 1" evidence="2">
    <location>
        <begin position="177"/>
        <end position="343"/>
    </location>
</feature>
<protein>
    <submittedName>
        <fullName evidence="4">Glycosyltransferase family 4 protein</fullName>
    </submittedName>
</protein>
<reference evidence="4" key="1">
    <citation type="submission" date="2022-11" db="EMBL/GenBank/DDBJ databases">
        <title>Dyadobacter pollutisoli sp. nov., isolated from plastic dumped soil.</title>
        <authorList>
            <person name="Kim J.M."/>
            <person name="Kim K.R."/>
            <person name="Lee J.K."/>
            <person name="Hao L."/>
            <person name="Jeon C.O."/>
        </authorList>
    </citation>
    <scope>NUCLEOTIDE SEQUENCE</scope>
    <source>
        <strain evidence="4">U1</strain>
    </source>
</reference>
<keyword evidence="5" id="KW-1185">Reference proteome</keyword>
<organism evidence="4 5">
    <name type="scientific">Dyadobacter pollutisoli</name>
    <dbReference type="NCBI Taxonomy" id="2910158"/>
    <lineage>
        <taxon>Bacteria</taxon>
        <taxon>Pseudomonadati</taxon>
        <taxon>Bacteroidota</taxon>
        <taxon>Cytophagia</taxon>
        <taxon>Cytophagales</taxon>
        <taxon>Spirosomataceae</taxon>
        <taxon>Dyadobacter</taxon>
    </lineage>
</organism>
<dbReference type="Pfam" id="PF13439">
    <property type="entry name" value="Glyco_transf_4"/>
    <property type="match status" value="1"/>
</dbReference>
<dbReference type="Pfam" id="PF00534">
    <property type="entry name" value="Glycos_transf_1"/>
    <property type="match status" value="1"/>
</dbReference>
<dbReference type="AlphaFoldDB" id="A0A9E8NDY9"/>
<evidence type="ECO:0000259" key="3">
    <source>
        <dbReference type="Pfam" id="PF13439"/>
    </source>
</evidence>
<feature type="transmembrane region" description="Helical" evidence="1">
    <location>
        <begin position="127"/>
        <end position="145"/>
    </location>
</feature>
<evidence type="ECO:0000256" key="1">
    <source>
        <dbReference type="SAM" id="Phobius"/>
    </source>
</evidence>
<sequence length="363" mass="40637">MKVIILCANYEPGGAQRAAIRLLNEMNVKGLVCQCWFMHKKSTDFTESPPIMMHNSKIASPLDVVRICTRLYRKFRVEKPDAVISFLPYANILGLFVAMACGIKIRVSSHRNLSDKELSLPLKTLDYLWAILGIYTAITAVSKSTKNSFNYYGKRIFDKIRVINNGISFYPSALSKSECRKILQIPDAAFIIGNIGRIVQQKNHKLLIDILPKLGDTLLVIVGKGELRGQLENTAKELGVLNQVFIIEELSTESIPHFLKAIDVFVMPSHFEGMSNALAEALYAGLPIVSSDVESQRDVLIREIDGLRSGVLVSNKEPKKWIDEILAIRDNDTLRKELSERALNRSKDFTVGHMADGFIATLT</sequence>
<dbReference type="PANTHER" id="PTHR12526">
    <property type="entry name" value="GLYCOSYLTRANSFERASE"/>
    <property type="match status" value="1"/>
</dbReference>
<feature type="transmembrane region" description="Helical" evidence="1">
    <location>
        <begin position="82"/>
        <end position="107"/>
    </location>
</feature>
<keyword evidence="1" id="KW-0472">Membrane</keyword>
<feature type="domain" description="Glycosyltransferase subfamily 4-like N-terminal" evidence="3">
    <location>
        <begin position="13"/>
        <end position="167"/>
    </location>
</feature>